<evidence type="ECO:0000313" key="3">
    <source>
        <dbReference type="EMBL" id="KAJ9604811.1"/>
    </source>
</evidence>
<feature type="compositionally biased region" description="Pro residues" evidence="1">
    <location>
        <begin position="256"/>
        <end position="269"/>
    </location>
</feature>
<dbReference type="InterPro" id="IPR015943">
    <property type="entry name" value="WD40/YVTN_repeat-like_dom_sf"/>
</dbReference>
<dbReference type="InterPro" id="IPR036691">
    <property type="entry name" value="Endo/exonu/phosph_ase_sf"/>
</dbReference>
<evidence type="ECO:0000256" key="1">
    <source>
        <dbReference type="SAM" id="MobiDB-lite"/>
    </source>
</evidence>
<dbReference type="PANTHER" id="PTHR11200">
    <property type="entry name" value="INOSITOL 5-PHOSPHATASE"/>
    <property type="match status" value="1"/>
</dbReference>
<dbReference type="SUPFAM" id="SSF56219">
    <property type="entry name" value="DNase I-like"/>
    <property type="match status" value="1"/>
</dbReference>
<dbReference type="SUPFAM" id="SSF50978">
    <property type="entry name" value="WD40 repeat-like"/>
    <property type="match status" value="1"/>
</dbReference>
<dbReference type="InterPro" id="IPR036322">
    <property type="entry name" value="WD40_repeat_dom_sf"/>
</dbReference>
<feature type="compositionally biased region" description="Basic and acidic residues" evidence="1">
    <location>
        <begin position="126"/>
        <end position="150"/>
    </location>
</feature>
<dbReference type="InterPro" id="IPR000300">
    <property type="entry name" value="IPPc"/>
</dbReference>
<dbReference type="GO" id="GO:0046856">
    <property type="term" value="P:phosphatidylinositol dephosphorylation"/>
    <property type="evidence" value="ECO:0007669"/>
    <property type="project" value="InterPro"/>
</dbReference>
<name>A0AA38X114_9EURO</name>
<dbReference type="InterPro" id="IPR046985">
    <property type="entry name" value="IP5"/>
</dbReference>
<proteinExistence type="predicted"/>
<organism evidence="3 4">
    <name type="scientific">Cladophialophora chaetospira</name>
    <dbReference type="NCBI Taxonomy" id="386627"/>
    <lineage>
        <taxon>Eukaryota</taxon>
        <taxon>Fungi</taxon>
        <taxon>Dikarya</taxon>
        <taxon>Ascomycota</taxon>
        <taxon>Pezizomycotina</taxon>
        <taxon>Eurotiomycetes</taxon>
        <taxon>Chaetothyriomycetidae</taxon>
        <taxon>Chaetothyriales</taxon>
        <taxon>Herpotrichiellaceae</taxon>
        <taxon>Cladophialophora</taxon>
    </lineage>
</organism>
<feature type="domain" description="Inositol polyphosphate-related phosphatase" evidence="2">
    <location>
        <begin position="853"/>
        <end position="1191"/>
    </location>
</feature>
<reference evidence="3" key="1">
    <citation type="submission" date="2022-10" db="EMBL/GenBank/DDBJ databases">
        <title>Culturing micro-colonial fungi from biological soil crusts in the Mojave desert and describing Neophaeococcomyces mojavensis, and introducing the new genera and species Taxawa tesnikishii.</title>
        <authorList>
            <person name="Kurbessoian T."/>
            <person name="Stajich J.E."/>
        </authorList>
    </citation>
    <scope>NUCLEOTIDE SEQUENCE</scope>
    <source>
        <strain evidence="3">TK_41</strain>
    </source>
</reference>
<accession>A0AA38X114</accession>
<comment type="caution">
    <text evidence="3">The sequence shown here is derived from an EMBL/GenBank/DDBJ whole genome shotgun (WGS) entry which is preliminary data.</text>
</comment>
<feature type="compositionally biased region" description="Low complexity" evidence="1">
    <location>
        <begin position="31"/>
        <end position="43"/>
    </location>
</feature>
<dbReference type="Gene3D" id="2.130.10.10">
    <property type="entry name" value="YVTN repeat-like/Quinoprotein amine dehydrogenase"/>
    <property type="match status" value="1"/>
</dbReference>
<protein>
    <recommendedName>
        <fullName evidence="2">Inositol polyphosphate-related phosphatase domain-containing protein</fullName>
    </recommendedName>
</protein>
<dbReference type="GO" id="GO:0004439">
    <property type="term" value="F:phosphatidylinositol-4,5-bisphosphate 5-phosphatase activity"/>
    <property type="evidence" value="ECO:0007669"/>
    <property type="project" value="TreeGrafter"/>
</dbReference>
<feature type="compositionally biased region" description="Basic and acidic residues" evidence="1">
    <location>
        <begin position="387"/>
        <end position="397"/>
    </location>
</feature>
<evidence type="ECO:0000259" key="2">
    <source>
        <dbReference type="SMART" id="SM00128"/>
    </source>
</evidence>
<gene>
    <name evidence="3" type="ORF">H2200_010926</name>
</gene>
<dbReference type="EMBL" id="JAPDRK010000018">
    <property type="protein sequence ID" value="KAJ9604811.1"/>
    <property type="molecule type" value="Genomic_DNA"/>
</dbReference>
<evidence type="ECO:0000313" key="4">
    <source>
        <dbReference type="Proteomes" id="UP001172673"/>
    </source>
</evidence>
<dbReference type="InterPro" id="IPR001680">
    <property type="entry name" value="WD40_rpt"/>
</dbReference>
<sequence length="1240" mass="137029">MAHNTTQGLDGASIKPVSSLRSHFEGLKVNQPQPASIPASPQALKPVDKTSPAPPQRASFDIPRPVSPWAGGVGNSISAGPQTPVKGTESPPKPGHKRPMSMLLHSSPQLTPAVKIDSPRSPPRTFFERSSSRSPERIDNTPFGKVRELVSQHSSRASTPAPRATSADRSDLTKTLESTKTGTEVHDQKARAPPPPVNRAEKPRIPTKPNTVAMPAANILQPQPRRPSVEARISPFNTPPSSDESSPVRSPESVAPLPPARPSPPPQHSPIPALEAPPSRVKDPRLLGFSSKPAGPERRDPRTLGFVQPDPGPSNGGTTLPARANTISEKSARDPSEPGHANGRATPRHVSETIRHTPSPAAISSQPPRANPLRDARMLGFSSAHPPDVEKIVEEPHPSLPPRRTAEPPPRPSNDSKHTIRSVQPPPNIAPPPDRLKKPAPVHQVSRAPTLPLDQHFPPPPKRTGTDERGPTATHRAQTFAGDFSKRPPATDDSDEAEEIMEEAVISKSEYPDATHTNRQPPYSKASLCEIPTKSDSRLAEVCGQYLCTAGYVTRVFDMSTGEQVMSINHGETVKVTAMVFKPAVELAQEGTRLWLGMNTGELMEIDVATHTVMATNSSHNRREIVRLLRNKRDLWSIDDEGKLFVWKADETGVPNLKYSHVSHKLPRGHTFSMAVGGKLWYAAGKDLRVYKPGNESSFSALTDSLYQHGNLDVTSGAFSNEGGGRAYFGHIDGRVSIYSTKDFSVIGNIKASDYKINSLAFVGEKLWAGFKTGMVYVYDTRSSPWKTQKDWRAHEGPVTQLLFDPSSVWTLQQLQVTSIGHDNIVRLWDAALEDDWIETQMIQRDVEYCRFREVRAAVVTWNVGASTPYDLREDFIADAINCEDPPEILIFGFQEVVDLEDRAVTAKSLFSFGKKKDTVKTEQHQTRVYREWRDYLSKAIGRSTSAHVAYTELHTSSLIGLFQCVFIRQEERVNVRNLQAASVKLGLKGHYGNKGALVTRFILDDSSVCFINCHLAAGQRNTSHRNNDVASILEAEALDPEPDPDARSSLYTGGGDGTQILDHEICILNGDLNYRIDAIPRDTVIAMIKRNELAKLLDRDQIMVSRRRVAGFRLAQFVELPITFAPTYKYDVGTDKYDTSEKKRAPAWCDRLLYRGPGRVAQLDYRRHEVRTSDHRPVSGIFKLRVKTVDARKRTMVKEDCIEKFTEVRRHIAEKASVDYLVTVLGVGEQEAKKLITGK</sequence>
<feature type="compositionally biased region" description="Pro residues" evidence="1">
    <location>
        <begin position="424"/>
        <end position="433"/>
    </location>
</feature>
<keyword evidence="4" id="KW-1185">Reference proteome</keyword>
<dbReference type="SMART" id="SM00128">
    <property type="entry name" value="IPPc"/>
    <property type="match status" value="1"/>
</dbReference>
<dbReference type="Pfam" id="PF22669">
    <property type="entry name" value="Exo_endo_phos2"/>
    <property type="match status" value="1"/>
</dbReference>
<dbReference type="PANTHER" id="PTHR11200:SF240">
    <property type="entry name" value="INOSITOL POLYPHOSPHATE 5-PHOSPHATASE C9G1.10C-RELATED"/>
    <property type="match status" value="1"/>
</dbReference>
<feature type="compositionally biased region" description="Polar residues" evidence="1">
    <location>
        <begin position="235"/>
        <end position="248"/>
    </location>
</feature>
<dbReference type="AlphaFoldDB" id="A0AA38X114"/>
<dbReference type="SMART" id="SM00320">
    <property type="entry name" value="WD40"/>
    <property type="match status" value="3"/>
</dbReference>
<dbReference type="Gene3D" id="3.60.10.10">
    <property type="entry name" value="Endonuclease/exonuclease/phosphatase"/>
    <property type="match status" value="1"/>
</dbReference>
<dbReference type="Proteomes" id="UP001172673">
    <property type="component" value="Unassembled WGS sequence"/>
</dbReference>
<feature type="region of interest" description="Disordered" evidence="1">
    <location>
        <begin position="23"/>
        <end position="495"/>
    </location>
</feature>